<dbReference type="Proteomes" id="UP000658690">
    <property type="component" value="Unassembled WGS sequence"/>
</dbReference>
<accession>A0ABX1ZCB8</accession>
<dbReference type="Pfam" id="PF12982">
    <property type="entry name" value="DUF3866"/>
    <property type="match status" value="1"/>
</dbReference>
<protein>
    <submittedName>
        <fullName evidence="1">DUF3866 family protein</fullName>
    </submittedName>
</protein>
<proteinExistence type="predicted"/>
<organism evidence="1 2">
    <name type="scientific">Paenibacillus germinis</name>
    <dbReference type="NCBI Taxonomy" id="2654979"/>
    <lineage>
        <taxon>Bacteria</taxon>
        <taxon>Bacillati</taxon>
        <taxon>Bacillota</taxon>
        <taxon>Bacilli</taxon>
        <taxon>Bacillales</taxon>
        <taxon>Paenibacillaceae</taxon>
        <taxon>Paenibacillus</taxon>
    </lineage>
</organism>
<sequence>MLRVRHVQEGETGLMMRDEGTVSDIISVREGLQIVTVWMRSGELERAVHYTDTLPLLTPGDVVDLNVTAMKLRLGSGGFHIVISIRDRKSDHHSASKPSNGHIMKLKYTPMQRSVFAIEELASSFHSVFQGDMNLEGMPVLLGELHSMLPVVMCWLRYRHSQRKTSDRALEVAYIMTDGGALPLAWSEHVAILENMEWLKTTITYGQAYGGKVEAVNKFSALVAAKHVAKANISIVTMGPGIVGTNTRYGFSGLEVGELVNAVYALGGIPVVIPRISFADSRIRHQGISHHTLTALQLAARCPAVVPLPLLEAKESAVVQKQAQHLQLHRIVVMPSPSIAEIAEAFSMYPQPITSMGRGLSQDPAYFQAICAAADCASQLHIPLE</sequence>
<name>A0ABX1ZCB8_9BACL</name>
<gene>
    <name evidence="1" type="ORF">GC102_27740</name>
</gene>
<dbReference type="InterPro" id="IPR024479">
    <property type="entry name" value="DUF3866"/>
</dbReference>
<reference evidence="1 2" key="1">
    <citation type="submission" date="2019-10" db="EMBL/GenBank/DDBJ databases">
        <title>Description of Paenibacillus choica sp. nov.</title>
        <authorList>
            <person name="Carlier A."/>
            <person name="Qi S."/>
        </authorList>
    </citation>
    <scope>NUCLEOTIDE SEQUENCE [LARGE SCALE GENOMIC DNA]</scope>
    <source>
        <strain evidence="1 2">LMG 31460</strain>
    </source>
</reference>
<evidence type="ECO:0000313" key="2">
    <source>
        <dbReference type="Proteomes" id="UP000658690"/>
    </source>
</evidence>
<dbReference type="EMBL" id="WHOC01000149">
    <property type="protein sequence ID" value="NOU89510.1"/>
    <property type="molecule type" value="Genomic_DNA"/>
</dbReference>
<keyword evidence="2" id="KW-1185">Reference proteome</keyword>
<comment type="caution">
    <text evidence="1">The sequence shown here is derived from an EMBL/GenBank/DDBJ whole genome shotgun (WGS) entry which is preliminary data.</text>
</comment>
<evidence type="ECO:0000313" key="1">
    <source>
        <dbReference type="EMBL" id="NOU89510.1"/>
    </source>
</evidence>